<dbReference type="AlphaFoldDB" id="A0A0J7JYF5"/>
<evidence type="ECO:0000259" key="1">
    <source>
        <dbReference type="PROSITE" id="PS50878"/>
    </source>
</evidence>
<evidence type="ECO:0000313" key="3">
    <source>
        <dbReference type="Proteomes" id="UP000036403"/>
    </source>
</evidence>
<dbReference type="EMBL" id="LBMM01020701">
    <property type="protein sequence ID" value="KMQ83228.1"/>
    <property type="molecule type" value="Genomic_DNA"/>
</dbReference>
<comment type="caution">
    <text evidence="2">The sequence shown here is derived from an EMBL/GenBank/DDBJ whole genome shotgun (WGS) entry which is preliminary data.</text>
</comment>
<dbReference type="Proteomes" id="UP000036403">
    <property type="component" value="Unassembled WGS sequence"/>
</dbReference>
<dbReference type="Gene3D" id="3.10.10.10">
    <property type="entry name" value="HIV Type 1 Reverse Transcriptase, subunit A, domain 1"/>
    <property type="match status" value="1"/>
</dbReference>
<dbReference type="PROSITE" id="PS50878">
    <property type="entry name" value="RT_POL"/>
    <property type="match status" value="1"/>
</dbReference>
<dbReference type="InterPro" id="IPR043502">
    <property type="entry name" value="DNA/RNA_pol_sf"/>
</dbReference>
<dbReference type="SUPFAM" id="SSF56672">
    <property type="entry name" value="DNA/RNA polymerases"/>
    <property type="match status" value="1"/>
</dbReference>
<proteinExistence type="predicted"/>
<feature type="domain" description="Reverse transcriptase" evidence="1">
    <location>
        <begin position="124"/>
        <end position="247"/>
    </location>
</feature>
<gene>
    <name evidence="2" type="ORF">RF55_20569</name>
</gene>
<keyword evidence="2" id="KW-0548">Nucleotidyltransferase</keyword>
<reference evidence="2 3" key="1">
    <citation type="submission" date="2015-04" db="EMBL/GenBank/DDBJ databases">
        <title>Lasius niger genome sequencing.</title>
        <authorList>
            <person name="Konorov E.A."/>
            <person name="Nikitin M.A."/>
            <person name="Kirill M.V."/>
            <person name="Chang P."/>
        </authorList>
    </citation>
    <scope>NUCLEOTIDE SEQUENCE [LARGE SCALE GENOMIC DNA]</scope>
    <source>
        <tissue evidence="2">Whole</tissue>
    </source>
</reference>
<keyword evidence="3" id="KW-1185">Reference proteome</keyword>
<protein>
    <submittedName>
        <fullName evidence="2">Reverse transcriptase</fullName>
    </submittedName>
</protein>
<name>A0A0J7JYF5_LASNI</name>
<sequence length="247" mass="28302">MRAMEPIHKDQGDTADGQLFEIPIVTEILQPEGTPEEPNTAETAIIQDKGSSKIKEVISVGKLSYFVDNWKNITRDNFIIQTIRGYKIPFLSIPNESQFRQLDSRSTSDIDLLEKEVESLQKSGAIKKCSSTKGQFVSQIFLVDKPGGTKRFIINLKRLNEFVDTPHFKLEDLRVAANLLTSNDFMSHVDLKDAYFAIPIHKNNRKYFRFDLKGVLYEFTCLPFGLSSSPFVFTKIMRPVVNYIRKR</sequence>
<accession>A0A0J7JYF5</accession>
<dbReference type="InterPro" id="IPR000477">
    <property type="entry name" value="RT_dom"/>
</dbReference>
<dbReference type="Gene3D" id="3.30.70.270">
    <property type="match status" value="1"/>
</dbReference>
<dbReference type="OrthoDB" id="7698392at2759"/>
<dbReference type="Pfam" id="PF00078">
    <property type="entry name" value="RVT_1"/>
    <property type="match status" value="1"/>
</dbReference>
<dbReference type="PaxDb" id="67767-A0A0J7JYF5"/>
<keyword evidence="2" id="KW-0808">Transferase</keyword>
<dbReference type="InterPro" id="IPR043128">
    <property type="entry name" value="Rev_trsase/Diguanyl_cyclase"/>
</dbReference>
<organism evidence="2 3">
    <name type="scientific">Lasius niger</name>
    <name type="common">Black garden ant</name>
    <dbReference type="NCBI Taxonomy" id="67767"/>
    <lineage>
        <taxon>Eukaryota</taxon>
        <taxon>Metazoa</taxon>
        <taxon>Ecdysozoa</taxon>
        <taxon>Arthropoda</taxon>
        <taxon>Hexapoda</taxon>
        <taxon>Insecta</taxon>
        <taxon>Pterygota</taxon>
        <taxon>Neoptera</taxon>
        <taxon>Endopterygota</taxon>
        <taxon>Hymenoptera</taxon>
        <taxon>Apocrita</taxon>
        <taxon>Aculeata</taxon>
        <taxon>Formicoidea</taxon>
        <taxon>Formicidae</taxon>
        <taxon>Formicinae</taxon>
        <taxon>Lasius</taxon>
        <taxon>Lasius</taxon>
    </lineage>
</organism>
<feature type="non-terminal residue" evidence="2">
    <location>
        <position position="247"/>
    </location>
</feature>
<keyword evidence="2" id="KW-0695">RNA-directed DNA polymerase</keyword>
<evidence type="ECO:0000313" key="2">
    <source>
        <dbReference type="EMBL" id="KMQ83228.1"/>
    </source>
</evidence>
<dbReference type="PANTHER" id="PTHR33050">
    <property type="entry name" value="REVERSE TRANSCRIPTASE DOMAIN-CONTAINING PROTEIN"/>
    <property type="match status" value="1"/>
</dbReference>
<dbReference type="InterPro" id="IPR052055">
    <property type="entry name" value="Hepadnavirus_pol/RT"/>
</dbReference>
<dbReference type="PANTHER" id="PTHR33050:SF7">
    <property type="entry name" value="RIBONUCLEASE H"/>
    <property type="match status" value="1"/>
</dbReference>
<dbReference type="GO" id="GO:0003964">
    <property type="term" value="F:RNA-directed DNA polymerase activity"/>
    <property type="evidence" value="ECO:0007669"/>
    <property type="project" value="UniProtKB-KW"/>
</dbReference>